<evidence type="ECO:0000313" key="1">
    <source>
        <dbReference type="EMBL" id="MDR7304203.1"/>
    </source>
</evidence>
<comment type="caution">
    <text evidence="1">The sequence shown here is derived from an EMBL/GenBank/DDBJ whole genome shotgun (WGS) entry which is preliminary data.</text>
</comment>
<dbReference type="EMBL" id="JAVDXW010000001">
    <property type="protein sequence ID" value="MDR7304203.1"/>
    <property type="molecule type" value="Genomic_DNA"/>
</dbReference>
<organism evidence="1 2">
    <name type="scientific">Haloactinomyces albus</name>
    <dbReference type="NCBI Taxonomy" id="1352928"/>
    <lineage>
        <taxon>Bacteria</taxon>
        <taxon>Bacillati</taxon>
        <taxon>Actinomycetota</taxon>
        <taxon>Actinomycetes</taxon>
        <taxon>Actinopolysporales</taxon>
        <taxon>Actinopolysporaceae</taxon>
        <taxon>Haloactinomyces</taxon>
    </lineage>
</organism>
<evidence type="ECO:0000313" key="2">
    <source>
        <dbReference type="Proteomes" id="UP001180845"/>
    </source>
</evidence>
<dbReference type="RefSeq" id="WP_310277562.1">
    <property type="nucleotide sequence ID" value="NZ_JAVDXW010000001.1"/>
</dbReference>
<name>A0AAE3ZFX0_9ACTN</name>
<gene>
    <name evidence="1" type="ORF">JOF55_004384</name>
</gene>
<dbReference type="Proteomes" id="UP001180845">
    <property type="component" value="Unassembled WGS sequence"/>
</dbReference>
<protein>
    <recommendedName>
        <fullName evidence="3">Excreted virulence factor EspC, type VII ESX diderm</fullName>
    </recommendedName>
</protein>
<keyword evidence="2" id="KW-1185">Reference proteome</keyword>
<accession>A0AAE3ZFX0</accession>
<reference evidence="1" key="1">
    <citation type="submission" date="2023-07" db="EMBL/GenBank/DDBJ databases">
        <title>Sequencing the genomes of 1000 actinobacteria strains.</title>
        <authorList>
            <person name="Klenk H.-P."/>
        </authorList>
    </citation>
    <scope>NUCLEOTIDE SEQUENCE</scope>
    <source>
        <strain evidence="1">DSM 45977</strain>
    </source>
</reference>
<dbReference type="AlphaFoldDB" id="A0AAE3ZFX0"/>
<proteinExistence type="predicted"/>
<evidence type="ECO:0008006" key="3">
    <source>
        <dbReference type="Google" id="ProtNLM"/>
    </source>
</evidence>
<sequence>MLDGDGGGNGGYKADLEQLLKIGSTARDVGDKMVTLSQEATEEVAAAVRAHPGWLFAPKLEEAQATCERNIEGYGRWATDVDDRLTAAVDEYRRTDQWAMDLLNGNGV</sequence>